<keyword evidence="3" id="KW-1185">Reference proteome</keyword>
<dbReference type="PANTHER" id="PTHR41700">
    <property type="entry name" value="GCN5-RELATED N-ACETYLTRANSFERASE"/>
    <property type="match status" value="1"/>
</dbReference>
<gene>
    <name evidence="2" type="ORF">GCM10011354_18370</name>
</gene>
<accession>A0A8J3AEI0</accession>
<dbReference type="SUPFAM" id="SSF55729">
    <property type="entry name" value="Acyl-CoA N-acyltransferases (Nat)"/>
    <property type="match status" value="1"/>
</dbReference>
<dbReference type="PANTHER" id="PTHR41700:SF1">
    <property type="entry name" value="N-ACETYLTRANSFERASE DOMAIN-CONTAINING PROTEIN"/>
    <property type="match status" value="1"/>
</dbReference>
<dbReference type="Pfam" id="PF13480">
    <property type="entry name" value="Acetyltransf_6"/>
    <property type="match status" value="1"/>
</dbReference>
<dbReference type="RefSeq" id="WP_130650594.1">
    <property type="nucleotide sequence ID" value="NZ_BMHA01000006.1"/>
</dbReference>
<evidence type="ECO:0000313" key="3">
    <source>
        <dbReference type="Proteomes" id="UP000650511"/>
    </source>
</evidence>
<dbReference type="InterPro" id="IPR038740">
    <property type="entry name" value="BioF2-like_GNAT_dom"/>
</dbReference>
<reference evidence="2" key="1">
    <citation type="journal article" date="2014" name="Int. J. Syst. Evol. Microbiol.">
        <title>Complete genome sequence of Corynebacterium casei LMG S-19264T (=DSM 44701T), isolated from a smear-ripened cheese.</title>
        <authorList>
            <consortium name="US DOE Joint Genome Institute (JGI-PGF)"/>
            <person name="Walter F."/>
            <person name="Albersmeier A."/>
            <person name="Kalinowski J."/>
            <person name="Ruckert C."/>
        </authorList>
    </citation>
    <scope>NUCLEOTIDE SEQUENCE</scope>
    <source>
        <strain evidence="2">CGMCC 1.14988</strain>
    </source>
</reference>
<organism evidence="2 3">
    <name type="scientific">Egicoccus halophilus</name>
    <dbReference type="NCBI Taxonomy" id="1670830"/>
    <lineage>
        <taxon>Bacteria</taxon>
        <taxon>Bacillati</taxon>
        <taxon>Actinomycetota</taxon>
        <taxon>Nitriliruptoria</taxon>
        <taxon>Egicoccales</taxon>
        <taxon>Egicoccaceae</taxon>
        <taxon>Egicoccus</taxon>
    </lineage>
</organism>
<dbReference type="EMBL" id="BMHA01000006">
    <property type="protein sequence ID" value="GGI06294.1"/>
    <property type="molecule type" value="Genomic_DNA"/>
</dbReference>
<evidence type="ECO:0000259" key="1">
    <source>
        <dbReference type="Pfam" id="PF13480"/>
    </source>
</evidence>
<dbReference type="OrthoDB" id="9797990at2"/>
<dbReference type="Gene3D" id="3.40.630.30">
    <property type="match status" value="1"/>
</dbReference>
<sequence length="298" mass="31150">MAEAGMIEQALATAARAADAAGVHVVERHGHADMPAVTDLFDAVWGRDATSGGTLPPEALTALAGAGGQVSGALRGVELVGATAAFVGLAEDGEVFLHSHVTGVAPGAAGAGVGRALKWHQRGWALQRGIRRVRWTFDPLVRRNAVFNLVVLGAGVSGYAEDHYGRLRDARNAGAPTDRLIVDWELGAPRVQAAATGRTAEPDVTAMRRAGAAPLLRQEPDGTPHLTPTDAERLLVQIPADIEAIRGQDPDLAVAWAAALRATLGHAVRRGLRVTGCTRDGWYVLSADRAVHELAARA</sequence>
<comment type="caution">
    <text evidence="2">The sequence shown here is derived from an EMBL/GenBank/DDBJ whole genome shotgun (WGS) entry which is preliminary data.</text>
</comment>
<dbReference type="InterPro" id="IPR016181">
    <property type="entry name" value="Acyl_CoA_acyltransferase"/>
</dbReference>
<name>A0A8J3AEI0_9ACTN</name>
<dbReference type="InterPro" id="IPR038764">
    <property type="entry name" value="GNAT_N_AcTrfase_prd"/>
</dbReference>
<reference evidence="2" key="2">
    <citation type="submission" date="2020-09" db="EMBL/GenBank/DDBJ databases">
        <authorList>
            <person name="Sun Q."/>
            <person name="Zhou Y."/>
        </authorList>
    </citation>
    <scope>NUCLEOTIDE SEQUENCE</scope>
    <source>
        <strain evidence="2">CGMCC 1.14988</strain>
    </source>
</reference>
<proteinExistence type="predicted"/>
<feature type="domain" description="BioF2-like acetyltransferase" evidence="1">
    <location>
        <begin position="13"/>
        <end position="134"/>
    </location>
</feature>
<dbReference type="Proteomes" id="UP000650511">
    <property type="component" value="Unassembled WGS sequence"/>
</dbReference>
<dbReference type="AlphaFoldDB" id="A0A8J3AEI0"/>
<evidence type="ECO:0000313" key="2">
    <source>
        <dbReference type="EMBL" id="GGI06294.1"/>
    </source>
</evidence>
<protein>
    <recommendedName>
        <fullName evidence="1">BioF2-like acetyltransferase domain-containing protein</fullName>
    </recommendedName>
</protein>